<proteinExistence type="predicted"/>
<keyword evidence="4" id="KW-1185">Reference proteome</keyword>
<dbReference type="AlphaFoldDB" id="A0A830EB14"/>
<comment type="caution">
    <text evidence="3">The sequence shown here is derived from an EMBL/GenBank/DDBJ whole genome shotgun (WGS) entry which is preliminary data.</text>
</comment>
<evidence type="ECO:0000259" key="2">
    <source>
        <dbReference type="Pfam" id="PF01882"/>
    </source>
</evidence>
<feature type="region of interest" description="Disordered" evidence="1">
    <location>
        <begin position="92"/>
        <end position="111"/>
    </location>
</feature>
<dbReference type="InterPro" id="IPR002881">
    <property type="entry name" value="DUF58"/>
</dbReference>
<feature type="domain" description="DUF58" evidence="2">
    <location>
        <begin position="196"/>
        <end position="292"/>
    </location>
</feature>
<dbReference type="Pfam" id="PF01882">
    <property type="entry name" value="DUF58"/>
    <property type="match status" value="1"/>
</dbReference>
<evidence type="ECO:0000256" key="1">
    <source>
        <dbReference type="SAM" id="MobiDB-lite"/>
    </source>
</evidence>
<dbReference type="Proteomes" id="UP000653099">
    <property type="component" value="Unassembled WGS sequence"/>
</dbReference>
<evidence type="ECO:0000313" key="4">
    <source>
        <dbReference type="Proteomes" id="UP000653099"/>
    </source>
</evidence>
<sequence length="413" mass="42524">MSMRPTQRGYAVVGVVLAALLAGGVFGARALDAVVLPGIVALVAAAIQLRRTPVPDVARTLPPADVAGTTGTVGLDIRGDRTAPVTVRDRLPAGVTPADRPRRRGGGSTEAVVDAAVGGDPVTYEVVPQRRGEHVVGPATVVVTDVLGLLERSTVVERRDTLVAFPRVGTLPGPLGAELRAAYQSRAMTQRDEFDDLREYVRGDALRDIHWKSSARHDELMIREFDDRVDPERVTVAAGVNVDASGGVTNGDVATRGGAGNATDTPADRMADAAATVCVSLVRGGASVTLTTPSGSADAAPGRIRPALRHLAVAAGGPAPTVDADVIVVADGDAVSVRFDGREHRLEGRVGDVVSLRDVPDPVDTSQERSGGSVADRDDAPVSAGASDRGVTPEPSSGDDHTSPGGSERGDAD</sequence>
<protein>
    <recommendedName>
        <fullName evidence="2">DUF58 domain-containing protein</fullName>
    </recommendedName>
</protein>
<gene>
    <name evidence="3" type="ORF">GCM10008995_17870</name>
</gene>
<dbReference type="PANTHER" id="PTHR34351">
    <property type="entry name" value="SLR1927 PROTEIN-RELATED"/>
    <property type="match status" value="1"/>
</dbReference>
<dbReference type="PANTHER" id="PTHR34351:SF1">
    <property type="entry name" value="SLR1927 PROTEIN"/>
    <property type="match status" value="1"/>
</dbReference>
<feature type="region of interest" description="Disordered" evidence="1">
    <location>
        <begin position="357"/>
        <end position="413"/>
    </location>
</feature>
<organism evidence="3 4">
    <name type="scientific">Halobellus salinus</name>
    <dbReference type="NCBI Taxonomy" id="931585"/>
    <lineage>
        <taxon>Archaea</taxon>
        <taxon>Methanobacteriati</taxon>
        <taxon>Methanobacteriota</taxon>
        <taxon>Stenosarchaea group</taxon>
        <taxon>Halobacteria</taxon>
        <taxon>Halobacteriales</taxon>
        <taxon>Haloferacaceae</taxon>
        <taxon>Halobellus</taxon>
    </lineage>
</organism>
<accession>A0A830EB14</accession>
<dbReference type="EMBL" id="BMOC01000010">
    <property type="protein sequence ID" value="GGJ08443.1"/>
    <property type="molecule type" value="Genomic_DNA"/>
</dbReference>
<feature type="compositionally biased region" description="Basic and acidic residues" evidence="1">
    <location>
        <begin position="398"/>
        <end position="413"/>
    </location>
</feature>
<reference evidence="3" key="1">
    <citation type="journal article" date="2014" name="Int. J. Syst. Evol. Microbiol.">
        <title>Complete genome sequence of Corynebacterium casei LMG S-19264T (=DSM 44701T), isolated from a smear-ripened cheese.</title>
        <authorList>
            <consortium name="US DOE Joint Genome Institute (JGI-PGF)"/>
            <person name="Walter F."/>
            <person name="Albersmeier A."/>
            <person name="Kalinowski J."/>
            <person name="Ruckert C."/>
        </authorList>
    </citation>
    <scope>NUCLEOTIDE SEQUENCE</scope>
    <source>
        <strain evidence="3">JCM 14359</strain>
    </source>
</reference>
<evidence type="ECO:0000313" key="3">
    <source>
        <dbReference type="EMBL" id="GGJ08443.1"/>
    </source>
</evidence>
<reference evidence="3" key="2">
    <citation type="submission" date="2020-09" db="EMBL/GenBank/DDBJ databases">
        <authorList>
            <person name="Sun Q."/>
            <person name="Ohkuma M."/>
        </authorList>
    </citation>
    <scope>NUCLEOTIDE SEQUENCE</scope>
    <source>
        <strain evidence="3">JCM 14359</strain>
    </source>
</reference>
<name>A0A830EB14_9EURY</name>